<gene>
    <name evidence="1" type="ORF">J2S55_001554</name>
</gene>
<reference evidence="1 2" key="1">
    <citation type="submission" date="2023-07" db="EMBL/GenBank/DDBJ databases">
        <title>Sequencing the genomes of 1000 actinobacteria strains.</title>
        <authorList>
            <person name="Klenk H.-P."/>
        </authorList>
    </citation>
    <scope>NUCLEOTIDE SEQUENCE [LARGE SCALE GENOMIC DNA]</scope>
    <source>
        <strain evidence="1 2">DSM 44109</strain>
    </source>
</reference>
<comment type="caution">
    <text evidence="1">The sequence shown here is derived from an EMBL/GenBank/DDBJ whole genome shotgun (WGS) entry which is preliminary data.</text>
</comment>
<name>A0ABT9R1D7_9ACTN</name>
<evidence type="ECO:0000313" key="2">
    <source>
        <dbReference type="Proteomes" id="UP001230426"/>
    </source>
</evidence>
<evidence type="ECO:0000313" key="1">
    <source>
        <dbReference type="EMBL" id="MDP9862295.1"/>
    </source>
</evidence>
<dbReference type="RefSeq" id="WP_306858320.1">
    <property type="nucleotide sequence ID" value="NZ_JAUSRB010000001.1"/>
</dbReference>
<dbReference type="EMBL" id="JAUSRB010000001">
    <property type="protein sequence ID" value="MDP9862295.1"/>
    <property type="molecule type" value="Genomic_DNA"/>
</dbReference>
<accession>A0ABT9R1D7</accession>
<sequence length="165" mass="17585">MANLRGVLAETPAVQAACLLRDELARHGVEGDVHDGYGLALVSVWADLVVWTDGVVYRWWTGRLSPRTRQRLYAVYSLDSPAAVARVVALRYAELRERHPRSGLIAEALRARPYGREGGLAGLLRPAADPAGLLHPVAGPAGCDDRACVPPASPAAPPLDAVPGR</sequence>
<organism evidence="1 2">
    <name type="scientific">Streptosporangium brasiliense</name>
    <dbReference type="NCBI Taxonomy" id="47480"/>
    <lineage>
        <taxon>Bacteria</taxon>
        <taxon>Bacillati</taxon>
        <taxon>Actinomycetota</taxon>
        <taxon>Actinomycetes</taxon>
        <taxon>Streptosporangiales</taxon>
        <taxon>Streptosporangiaceae</taxon>
        <taxon>Streptosporangium</taxon>
    </lineage>
</organism>
<dbReference type="Proteomes" id="UP001230426">
    <property type="component" value="Unassembled WGS sequence"/>
</dbReference>
<protein>
    <submittedName>
        <fullName evidence="1">Uncharacterized protein</fullName>
    </submittedName>
</protein>
<keyword evidence="2" id="KW-1185">Reference proteome</keyword>
<proteinExistence type="predicted"/>